<dbReference type="InterPro" id="IPR008226">
    <property type="entry name" value="Mini3_fam"/>
</dbReference>
<keyword evidence="7" id="KW-1185">Reference proteome</keyword>
<dbReference type="PANTHER" id="PTHR34276">
    <property type="entry name" value="MINI-RIBONUCLEASE 3"/>
    <property type="match status" value="1"/>
</dbReference>
<keyword evidence="1" id="KW-0540">Nuclease</keyword>
<name>A0A176WJS2_MARPO</name>
<evidence type="ECO:0000256" key="4">
    <source>
        <dbReference type="SAM" id="MobiDB-lite"/>
    </source>
</evidence>
<evidence type="ECO:0000313" key="6">
    <source>
        <dbReference type="EMBL" id="OAE33408.1"/>
    </source>
</evidence>
<dbReference type="PANTHER" id="PTHR34276:SF1">
    <property type="entry name" value="MINI-RIBONUCLEASE 3"/>
    <property type="match status" value="1"/>
</dbReference>
<dbReference type="Gene3D" id="1.10.1520.10">
    <property type="entry name" value="Ribonuclease III domain"/>
    <property type="match status" value="1"/>
</dbReference>
<evidence type="ECO:0000256" key="3">
    <source>
        <dbReference type="ARBA" id="ARBA00022801"/>
    </source>
</evidence>
<accession>A0A176WJS2</accession>
<evidence type="ECO:0000256" key="2">
    <source>
        <dbReference type="ARBA" id="ARBA00022759"/>
    </source>
</evidence>
<proteinExistence type="inferred from homology"/>
<dbReference type="SUPFAM" id="SSF69065">
    <property type="entry name" value="RNase III domain-like"/>
    <property type="match status" value="1"/>
</dbReference>
<feature type="region of interest" description="Disordered" evidence="4">
    <location>
        <begin position="214"/>
        <end position="240"/>
    </location>
</feature>
<evidence type="ECO:0000313" key="7">
    <source>
        <dbReference type="Proteomes" id="UP000077202"/>
    </source>
</evidence>
<dbReference type="HAMAP" id="MF_01468">
    <property type="entry name" value="RNase_Mini_III"/>
    <property type="match status" value="1"/>
</dbReference>
<evidence type="ECO:0000256" key="1">
    <source>
        <dbReference type="ARBA" id="ARBA00022722"/>
    </source>
</evidence>
<feature type="region of interest" description="Disordered" evidence="4">
    <location>
        <begin position="170"/>
        <end position="201"/>
    </location>
</feature>
<dbReference type="InterPro" id="IPR000999">
    <property type="entry name" value="RNase_III_dom"/>
</dbReference>
<organism evidence="6 7">
    <name type="scientific">Marchantia polymorpha subsp. ruderalis</name>
    <dbReference type="NCBI Taxonomy" id="1480154"/>
    <lineage>
        <taxon>Eukaryota</taxon>
        <taxon>Viridiplantae</taxon>
        <taxon>Streptophyta</taxon>
        <taxon>Embryophyta</taxon>
        <taxon>Marchantiophyta</taxon>
        <taxon>Marchantiopsida</taxon>
        <taxon>Marchantiidae</taxon>
        <taxon>Marchantiales</taxon>
        <taxon>Marchantiaceae</taxon>
        <taxon>Marchantia</taxon>
    </lineage>
</organism>
<dbReference type="InterPro" id="IPR036389">
    <property type="entry name" value="RNase_III_sf"/>
</dbReference>
<reference evidence="6" key="1">
    <citation type="submission" date="2016-03" db="EMBL/GenBank/DDBJ databases">
        <title>Mechanisms controlling the formation of the plant cell surface in tip-growing cells are functionally conserved among land plants.</title>
        <authorList>
            <person name="Honkanen S."/>
            <person name="Jones V.A."/>
            <person name="Morieri G."/>
            <person name="Champion C."/>
            <person name="Hetherington A.J."/>
            <person name="Kelly S."/>
            <person name="Saint-Marcoux D."/>
            <person name="Proust H."/>
            <person name="Prescott H."/>
            <person name="Dolan L."/>
        </authorList>
    </citation>
    <scope>NUCLEOTIDE SEQUENCE [LARGE SCALE GENOMIC DNA]</scope>
    <source>
        <tissue evidence="6">Whole gametophyte</tissue>
    </source>
</reference>
<gene>
    <name evidence="6" type="ORF">AXG93_2852s1270</name>
</gene>
<dbReference type="GO" id="GO:0004525">
    <property type="term" value="F:ribonuclease III activity"/>
    <property type="evidence" value="ECO:0007669"/>
    <property type="project" value="InterPro"/>
</dbReference>
<dbReference type="AlphaFoldDB" id="A0A176WJS2"/>
<keyword evidence="2" id="KW-0255">Endonuclease</keyword>
<dbReference type="EMBL" id="LVLJ01000655">
    <property type="protein sequence ID" value="OAE33408.1"/>
    <property type="molecule type" value="Genomic_DNA"/>
</dbReference>
<comment type="caution">
    <text evidence="6">The sequence shown here is derived from an EMBL/GenBank/DDBJ whole genome shotgun (WGS) entry which is preliminary data.</text>
</comment>
<dbReference type="CDD" id="cd00593">
    <property type="entry name" value="RIBOc"/>
    <property type="match status" value="1"/>
</dbReference>
<feature type="domain" description="RNase III" evidence="5">
    <location>
        <begin position="253"/>
        <end position="353"/>
    </location>
</feature>
<protein>
    <recommendedName>
        <fullName evidence="5">RNase III domain-containing protein</fullName>
    </recommendedName>
</protein>
<sequence length="379" mass="42255">MRSKFQHLLREVSKSVRRGDQRASLRPWGASDRASEVSGAIHRLESTSPRSIAVVPPRRKALRCGARRIFEGSMVAERMSRYGLPHAYQLPLGFKIMGADGGDIRLAAKYEEVPTSTRNDWNLLASFASSGFVTCADAMVLTASGVVFLRPSPGILPPHWLLTRSAAWPWSQSGSSSSRLLDVGEKSSKSSVRPEQITNSPVKQRVNLSQLLKRSPIGSDGKQKQDAKGRGQQPWLPEAPVVEKPRAVHNAAALAYMGDAVYELYVRRHFLTPPQTMDKFNQRVMALVCCEAQHALLLDLLKKKILTEEEKDVLRWGKNIEAGHKKAKRRAGTMVYNSASSLETLIGYLYLTNVERLEEIMRHMGFDAEDITPRPVNSK</sequence>
<dbReference type="GO" id="GO:0006396">
    <property type="term" value="P:RNA processing"/>
    <property type="evidence" value="ECO:0007669"/>
    <property type="project" value="InterPro"/>
</dbReference>
<evidence type="ECO:0000259" key="5">
    <source>
        <dbReference type="Pfam" id="PF00636"/>
    </source>
</evidence>
<keyword evidence="3" id="KW-0378">Hydrolase</keyword>
<dbReference type="Proteomes" id="UP000077202">
    <property type="component" value="Unassembled WGS sequence"/>
</dbReference>
<feature type="compositionally biased region" description="Polar residues" evidence="4">
    <location>
        <begin position="189"/>
        <end position="201"/>
    </location>
</feature>
<dbReference type="Pfam" id="PF00636">
    <property type="entry name" value="Ribonuclease_3"/>
    <property type="match status" value="1"/>
</dbReference>